<proteinExistence type="predicted"/>
<gene>
    <name evidence="2" type="ORF">Fcan01_00618</name>
</gene>
<evidence type="ECO:0000313" key="2">
    <source>
        <dbReference type="EMBL" id="OXA64172.1"/>
    </source>
</evidence>
<keyword evidence="3" id="KW-1185">Reference proteome</keyword>
<dbReference type="AlphaFoldDB" id="A0A226F313"/>
<sequence length="174" mass="20779">MVRNYIRKTKPRYSRKQLASTIKKIKDNELTLKKALKTTKISRATLYRYLNRRDFADYRKLPLDSEKRKEARRMAKYRERHPDRMSDSSSDSEITGSENSEDENDDVDDDDDEAPRKIRFVPLKVTKTVEKARSKLRKREIATDDTEEKDWKLVVKVERLPDSEIEAKRKRSRK</sequence>
<evidence type="ECO:0008006" key="4">
    <source>
        <dbReference type="Google" id="ProtNLM"/>
    </source>
</evidence>
<organism evidence="2 3">
    <name type="scientific">Folsomia candida</name>
    <name type="common">Springtail</name>
    <dbReference type="NCBI Taxonomy" id="158441"/>
    <lineage>
        <taxon>Eukaryota</taxon>
        <taxon>Metazoa</taxon>
        <taxon>Ecdysozoa</taxon>
        <taxon>Arthropoda</taxon>
        <taxon>Hexapoda</taxon>
        <taxon>Collembola</taxon>
        <taxon>Entomobryomorpha</taxon>
        <taxon>Isotomoidea</taxon>
        <taxon>Isotomidae</taxon>
        <taxon>Proisotominae</taxon>
        <taxon>Folsomia</taxon>
    </lineage>
</organism>
<dbReference type="Proteomes" id="UP000198287">
    <property type="component" value="Unassembled WGS sequence"/>
</dbReference>
<evidence type="ECO:0000313" key="3">
    <source>
        <dbReference type="Proteomes" id="UP000198287"/>
    </source>
</evidence>
<feature type="compositionally biased region" description="Basic and acidic residues" evidence="1">
    <location>
        <begin position="66"/>
        <end position="86"/>
    </location>
</feature>
<evidence type="ECO:0000256" key="1">
    <source>
        <dbReference type="SAM" id="MobiDB-lite"/>
    </source>
</evidence>
<protein>
    <recommendedName>
        <fullName evidence="4">HTH psq-type domain-containing protein</fullName>
    </recommendedName>
</protein>
<dbReference type="EMBL" id="LNIX01000001">
    <property type="protein sequence ID" value="OXA64172.1"/>
    <property type="molecule type" value="Genomic_DNA"/>
</dbReference>
<accession>A0A226F313</accession>
<reference evidence="2 3" key="1">
    <citation type="submission" date="2015-12" db="EMBL/GenBank/DDBJ databases">
        <title>The genome of Folsomia candida.</title>
        <authorList>
            <person name="Faddeeva A."/>
            <person name="Derks M.F."/>
            <person name="Anvar Y."/>
            <person name="Smit S."/>
            <person name="Van Straalen N."/>
            <person name="Roelofs D."/>
        </authorList>
    </citation>
    <scope>NUCLEOTIDE SEQUENCE [LARGE SCALE GENOMIC DNA]</scope>
    <source>
        <strain evidence="2 3">VU population</strain>
        <tissue evidence="2">Whole body</tissue>
    </source>
</reference>
<comment type="caution">
    <text evidence="2">The sequence shown here is derived from an EMBL/GenBank/DDBJ whole genome shotgun (WGS) entry which is preliminary data.</text>
</comment>
<feature type="compositionally biased region" description="Acidic residues" evidence="1">
    <location>
        <begin position="99"/>
        <end position="113"/>
    </location>
</feature>
<name>A0A226F313_FOLCA</name>
<feature type="region of interest" description="Disordered" evidence="1">
    <location>
        <begin position="66"/>
        <end position="120"/>
    </location>
</feature>